<dbReference type="PANTHER" id="PTHR32071">
    <property type="entry name" value="TRANSCRIPTIONAL REGULATORY PROTEIN"/>
    <property type="match status" value="1"/>
</dbReference>
<dbReference type="Gene3D" id="3.40.50.300">
    <property type="entry name" value="P-loop containing nucleotide triphosphate hydrolases"/>
    <property type="match status" value="1"/>
</dbReference>
<keyword evidence="1" id="KW-0547">Nucleotide-binding</keyword>
<dbReference type="InterPro" id="IPR025662">
    <property type="entry name" value="Sigma_54_int_dom_ATP-bd_1"/>
</dbReference>
<dbReference type="PROSITE" id="PS00675">
    <property type="entry name" value="SIGMA54_INTERACT_1"/>
    <property type="match status" value="1"/>
</dbReference>
<dbReference type="Pfam" id="PF00158">
    <property type="entry name" value="Sigma54_activat"/>
    <property type="match status" value="1"/>
</dbReference>
<dbReference type="GO" id="GO:0006355">
    <property type="term" value="P:regulation of DNA-templated transcription"/>
    <property type="evidence" value="ECO:0007669"/>
    <property type="project" value="InterPro"/>
</dbReference>
<dbReference type="PANTHER" id="PTHR32071:SF121">
    <property type="entry name" value="SIGMA L-DEPENDENT TRANSCRIPTIONAL REGULATOR YQIR-RELATED"/>
    <property type="match status" value="1"/>
</dbReference>
<keyword evidence="2" id="KW-0067">ATP-binding</keyword>
<organism evidence="6 7">
    <name type="scientific">Marinagarivorans cellulosilyticus</name>
    <dbReference type="NCBI Taxonomy" id="2721545"/>
    <lineage>
        <taxon>Bacteria</taxon>
        <taxon>Pseudomonadati</taxon>
        <taxon>Pseudomonadota</taxon>
        <taxon>Gammaproteobacteria</taxon>
        <taxon>Cellvibrionales</taxon>
        <taxon>Cellvibrionaceae</taxon>
        <taxon>Marinagarivorans</taxon>
    </lineage>
</organism>
<dbReference type="FunFam" id="3.40.50.300:FF:000006">
    <property type="entry name" value="DNA-binding transcriptional regulator NtrC"/>
    <property type="match status" value="1"/>
</dbReference>
<dbReference type="KEGG" id="marq:MARGE09_P3436"/>
<feature type="domain" description="Sigma-54 factor interaction" evidence="5">
    <location>
        <begin position="177"/>
        <end position="418"/>
    </location>
</feature>
<dbReference type="Proteomes" id="UP001320119">
    <property type="component" value="Chromosome"/>
</dbReference>
<dbReference type="Gene3D" id="1.10.8.60">
    <property type="match status" value="1"/>
</dbReference>
<sequence>MSSILVSWVGKADCDCAGTPGSPGPLHRILQAEFFEEVHLLSGYPKRDTEALLRVIEGVVDNIVLHSVKLKSPIHFGDIYHALDGVLSELSQKHQHAQFTIQLTSGTPAMSAVSILVGKTKYAARFVQASREQGVQIEDIPFDIAADFLPAISKRQDQKLEGLFAGLAPNTAAFDDILSQSAVMATLKQKAAILAQRDVPVLIYGETGTGKELFAKAIHNASARAAKPMLVLNCGAIPKDLIDATLFGYTKGAFTGAIKDASGFFGDANGGTLFLDEFGELPLDAQVRLLRVLQEGTYTQVGSTVAKFTDVRIIAATNKTLMDEVAAGRFREDLFYRVAIGVLHLPPLRERSGDLLLLVNNILGKIASETNASAKKDKAQSKGEKHKKISVKARKLIQGHPWPGNVRELQATLLRATLWHSGDTLSDEDIRGALISTTPHKAGILDMDVSQGIDLNELCDDVVRHYVPLALDAAQGKKSKAAELLGLNNYQTLENKMKKLNLI</sequence>
<dbReference type="InterPro" id="IPR002078">
    <property type="entry name" value="Sigma_54_int"/>
</dbReference>
<evidence type="ECO:0000256" key="2">
    <source>
        <dbReference type="ARBA" id="ARBA00022840"/>
    </source>
</evidence>
<keyword evidence="4" id="KW-0804">Transcription</keyword>
<dbReference type="InterPro" id="IPR027417">
    <property type="entry name" value="P-loop_NTPase"/>
</dbReference>
<dbReference type="Pfam" id="PF02954">
    <property type="entry name" value="HTH_8"/>
    <property type="match status" value="1"/>
</dbReference>
<dbReference type="InterPro" id="IPR058031">
    <property type="entry name" value="AAA_lid_NorR"/>
</dbReference>
<proteinExistence type="predicted"/>
<dbReference type="Gene3D" id="1.10.10.60">
    <property type="entry name" value="Homeodomain-like"/>
    <property type="match status" value="1"/>
</dbReference>
<evidence type="ECO:0000313" key="6">
    <source>
        <dbReference type="EMBL" id="BCD99235.1"/>
    </source>
</evidence>
<dbReference type="EMBL" id="AP023086">
    <property type="protein sequence ID" value="BCD99235.1"/>
    <property type="molecule type" value="Genomic_DNA"/>
</dbReference>
<protein>
    <recommendedName>
        <fullName evidence="5">Sigma-54 factor interaction domain-containing protein</fullName>
    </recommendedName>
</protein>
<dbReference type="InterPro" id="IPR002197">
    <property type="entry name" value="HTH_Fis"/>
</dbReference>
<gene>
    <name evidence="6" type="ORF">MARGE09_P3436</name>
</gene>
<dbReference type="PROSITE" id="PS00688">
    <property type="entry name" value="SIGMA54_INTERACT_3"/>
    <property type="match status" value="1"/>
</dbReference>
<dbReference type="AlphaFoldDB" id="A0AAN1WKF3"/>
<dbReference type="CDD" id="cd00009">
    <property type="entry name" value="AAA"/>
    <property type="match status" value="1"/>
</dbReference>
<evidence type="ECO:0000259" key="5">
    <source>
        <dbReference type="PROSITE" id="PS50045"/>
    </source>
</evidence>
<keyword evidence="7" id="KW-1185">Reference proteome</keyword>
<keyword evidence="3" id="KW-0805">Transcription regulation</keyword>
<dbReference type="InterPro" id="IPR025944">
    <property type="entry name" value="Sigma_54_int_dom_CS"/>
</dbReference>
<reference evidence="6 7" key="1">
    <citation type="journal article" date="2022" name="IScience">
        <title>An ultrasensitive nanofiber-based assay for enzymatic hydrolysis and deep-sea microbial degradation of cellulose.</title>
        <authorList>
            <person name="Tsudome M."/>
            <person name="Tachioka M."/>
            <person name="Miyazaki M."/>
            <person name="Uchimura K."/>
            <person name="Tsuda M."/>
            <person name="Takaki Y."/>
            <person name="Deguchi S."/>
        </authorList>
    </citation>
    <scope>NUCLEOTIDE SEQUENCE [LARGE SCALE GENOMIC DNA]</scope>
    <source>
        <strain evidence="6 7">GE09</strain>
    </source>
</reference>
<dbReference type="InterPro" id="IPR003593">
    <property type="entry name" value="AAA+_ATPase"/>
</dbReference>
<dbReference type="SMART" id="SM00382">
    <property type="entry name" value="AAA"/>
    <property type="match status" value="1"/>
</dbReference>
<dbReference type="InterPro" id="IPR009057">
    <property type="entry name" value="Homeodomain-like_sf"/>
</dbReference>
<dbReference type="GO" id="GO:0043565">
    <property type="term" value="F:sequence-specific DNA binding"/>
    <property type="evidence" value="ECO:0007669"/>
    <property type="project" value="InterPro"/>
</dbReference>
<dbReference type="PROSITE" id="PS50045">
    <property type="entry name" value="SIGMA54_INTERACT_4"/>
    <property type="match status" value="1"/>
</dbReference>
<dbReference type="SUPFAM" id="SSF46689">
    <property type="entry name" value="Homeodomain-like"/>
    <property type="match status" value="1"/>
</dbReference>
<dbReference type="RefSeq" id="WP_236984299.1">
    <property type="nucleotide sequence ID" value="NZ_AP023086.1"/>
</dbReference>
<evidence type="ECO:0000256" key="4">
    <source>
        <dbReference type="ARBA" id="ARBA00023163"/>
    </source>
</evidence>
<accession>A0AAN1WKF3</accession>
<evidence type="ECO:0000313" key="7">
    <source>
        <dbReference type="Proteomes" id="UP001320119"/>
    </source>
</evidence>
<dbReference type="GO" id="GO:0005524">
    <property type="term" value="F:ATP binding"/>
    <property type="evidence" value="ECO:0007669"/>
    <property type="project" value="UniProtKB-KW"/>
</dbReference>
<evidence type="ECO:0000256" key="3">
    <source>
        <dbReference type="ARBA" id="ARBA00023015"/>
    </source>
</evidence>
<name>A0AAN1WKF3_9GAMM</name>
<dbReference type="SUPFAM" id="SSF52540">
    <property type="entry name" value="P-loop containing nucleoside triphosphate hydrolases"/>
    <property type="match status" value="1"/>
</dbReference>
<evidence type="ECO:0000256" key="1">
    <source>
        <dbReference type="ARBA" id="ARBA00022741"/>
    </source>
</evidence>
<dbReference type="Pfam" id="PF25601">
    <property type="entry name" value="AAA_lid_14"/>
    <property type="match status" value="1"/>
</dbReference>